<dbReference type="SUPFAM" id="SSF51735">
    <property type="entry name" value="NAD(P)-binding Rossmann-fold domains"/>
    <property type="match status" value="1"/>
</dbReference>
<evidence type="ECO:0000256" key="1">
    <source>
        <dbReference type="ARBA" id="ARBA00006484"/>
    </source>
</evidence>
<dbReference type="EMBL" id="CP002786">
    <property type="protein sequence ID" value="AEF40675.1"/>
    <property type="molecule type" value="Genomic_DNA"/>
</dbReference>
<dbReference type="PRINTS" id="PR00081">
    <property type="entry name" value="GDHRDH"/>
</dbReference>
<organism evidence="5 6">
    <name type="scientific">Hoyosella subflava (strain DSM 45089 / JCM 17490 / NBRC 109087 / DQS3-9A1)</name>
    <name type="common">Amycolicicoccus subflavus</name>
    <dbReference type="NCBI Taxonomy" id="443218"/>
    <lineage>
        <taxon>Bacteria</taxon>
        <taxon>Bacillati</taxon>
        <taxon>Actinomycetota</taxon>
        <taxon>Actinomycetes</taxon>
        <taxon>Mycobacteriales</taxon>
        <taxon>Hoyosellaceae</taxon>
        <taxon>Hoyosella</taxon>
    </lineage>
</organism>
<keyword evidence="6" id="KW-1185">Reference proteome</keyword>
<dbReference type="OrthoDB" id="9775296at2"/>
<dbReference type="PRINTS" id="PR00080">
    <property type="entry name" value="SDRFAMILY"/>
</dbReference>
<evidence type="ECO:0000256" key="2">
    <source>
        <dbReference type="ARBA" id="ARBA00023002"/>
    </source>
</evidence>
<dbReference type="InterPro" id="IPR020904">
    <property type="entry name" value="Sc_DH/Rdtase_CS"/>
</dbReference>
<sequence>MTSLHGQTIAITGAARGIGFATARALLLSGAKVAISDIDEAELKRAATELGVTCYARLDVTDADAFAAFLDYAESELGPITGIVNNAGIMPTGGLLEEQASLARRVLEINTLGVINGTKAALQRMVPRRRGHVVNMASTMGEAPVPGLATYNASKAAAIIFTDAARLEFRSSGIKFSTVLPGGVNTGLADGVDASISVPLPFGRSIPIVKHVEPEEVARAVVRALASGKSHRRIHVPRSFGVLLRSGGLLPICMNEALQRSLGAHKKILQSSDPAKRARYLARVRST</sequence>
<protein>
    <submittedName>
        <fullName evidence="5">Dehydrogenase</fullName>
    </submittedName>
</protein>
<dbReference type="InterPro" id="IPR036291">
    <property type="entry name" value="NAD(P)-bd_dom_sf"/>
</dbReference>
<dbReference type="PANTHER" id="PTHR24322:SF736">
    <property type="entry name" value="RETINOL DEHYDROGENASE 10"/>
    <property type="match status" value="1"/>
</dbReference>
<reference evidence="5 6" key="1">
    <citation type="journal article" date="2011" name="J. Bacteriol.">
        <title>Complete genome sequence of Amycolicicoccus subflavus DQS3-9A1T, an actinomycete isolated from crude oil-polluted soil.</title>
        <authorList>
            <person name="Cai M."/>
            <person name="Chen W.M."/>
            <person name="Nie Y."/>
            <person name="Chi C.Q."/>
            <person name="Wang Y.N."/>
            <person name="Tang Y.Q."/>
            <person name="Li G.Y."/>
            <person name="Wu X.L."/>
        </authorList>
    </citation>
    <scope>NUCLEOTIDE SEQUENCE [LARGE SCALE GENOMIC DNA]</scope>
    <source>
        <strain evidence="6">DSM 45089 / DQS3-9A1</strain>
    </source>
</reference>
<dbReference type="AlphaFoldDB" id="F6EQY8"/>
<dbReference type="PROSITE" id="PS00061">
    <property type="entry name" value="ADH_SHORT"/>
    <property type="match status" value="1"/>
</dbReference>
<dbReference type="InterPro" id="IPR057326">
    <property type="entry name" value="KR_dom"/>
</dbReference>
<accession>F6EQY8</accession>
<proteinExistence type="inferred from homology"/>
<dbReference type="STRING" id="443218.AS9A_2226"/>
<dbReference type="eggNOG" id="COG4221">
    <property type="taxonomic scope" value="Bacteria"/>
</dbReference>
<comment type="similarity">
    <text evidence="1 3">Belongs to the short-chain dehydrogenases/reductases (SDR) family.</text>
</comment>
<dbReference type="PANTHER" id="PTHR24322">
    <property type="entry name" value="PKSB"/>
    <property type="match status" value="1"/>
</dbReference>
<dbReference type="GO" id="GO:0016616">
    <property type="term" value="F:oxidoreductase activity, acting on the CH-OH group of donors, NAD or NADP as acceptor"/>
    <property type="evidence" value="ECO:0007669"/>
    <property type="project" value="TreeGrafter"/>
</dbReference>
<dbReference type="Gene3D" id="3.40.50.720">
    <property type="entry name" value="NAD(P)-binding Rossmann-like Domain"/>
    <property type="match status" value="1"/>
</dbReference>
<dbReference type="NCBIfam" id="NF005878">
    <property type="entry name" value="PRK07825.1"/>
    <property type="match status" value="1"/>
</dbReference>
<dbReference type="Pfam" id="PF00106">
    <property type="entry name" value="adh_short"/>
    <property type="match status" value="1"/>
</dbReference>
<dbReference type="KEGG" id="asd:AS9A_2226"/>
<dbReference type="InterPro" id="IPR002347">
    <property type="entry name" value="SDR_fam"/>
</dbReference>
<dbReference type="HOGENOM" id="CLU_010194_2_1_11"/>
<dbReference type="Proteomes" id="UP000009235">
    <property type="component" value="Chromosome"/>
</dbReference>
<dbReference type="SMART" id="SM00822">
    <property type="entry name" value="PKS_KR"/>
    <property type="match status" value="1"/>
</dbReference>
<evidence type="ECO:0000256" key="3">
    <source>
        <dbReference type="RuleBase" id="RU000363"/>
    </source>
</evidence>
<keyword evidence="2" id="KW-0560">Oxidoreductase</keyword>
<evidence type="ECO:0000313" key="5">
    <source>
        <dbReference type="EMBL" id="AEF40675.1"/>
    </source>
</evidence>
<gene>
    <name evidence="5" type="ordered locus">AS9A_2226</name>
</gene>
<evidence type="ECO:0000259" key="4">
    <source>
        <dbReference type="SMART" id="SM00822"/>
    </source>
</evidence>
<evidence type="ECO:0000313" key="6">
    <source>
        <dbReference type="Proteomes" id="UP000009235"/>
    </source>
</evidence>
<dbReference type="CDD" id="cd05233">
    <property type="entry name" value="SDR_c"/>
    <property type="match status" value="1"/>
</dbReference>
<feature type="domain" description="Ketoreductase" evidence="4">
    <location>
        <begin position="7"/>
        <end position="185"/>
    </location>
</feature>
<dbReference type="RefSeq" id="WP_013807024.1">
    <property type="nucleotide sequence ID" value="NC_015564.1"/>
</dbReference>
<name>F6EQY8_HOYSD</name>